<sequence length="148" mass="16777">MKIRVAVDPQTTEPEIVIHVADAARGAKLAEVIGGLTVDNDRITLSQRGHQYQVVIADILFLEAADHQVTVHTAREMFTTRQPLYELADQLPGNFQRISKSAILNRDQVRSLTKSVTGNLVRFQESSKQVYVSRRYYKELKTLLERKG</sequence>
<reference evidence="3" key="1">
    <citation type="journal article" date="2019" name="Int. J. Syst. Evol. Microbiol.">
        <title>The Global Catalogue of Microorganisms (GCM) 10K type strain sequencing project: providing services to taxonomists for standard genome sequencing and annotation.</title>
        <authorList>
            <consortium name="The Broad Institute Genomics Platform"/>
            <consortium name="The Broad Institute Genome Sequencing Center for Infectious Disease"/>
            <person name="Wu L."/>
            <person name="Ma J."/>
        </authorList>
    </citation>
    <scope>NUCLEOTIDE SEQUENCE [LARGE SCALE GENOMIC DNA]</scope>
    <source>
        <strain evidence="3">CCM 8907</strain>
    </source>
</reference>
<evidence type="ECO:0000313" key="2">
    <source>
        <dbReference type="EMBL" id="MFC6274925.1"/>
    </source>
</evidence>
<accession>A0ABW1TMT6</accession>
<dbReference type="Gene3D" id="2.40.50.1020">
    <property type="entry name" value="LytTr DNA-binding domain"/>
    <property type="match status" value="1"/>
</dbReference>
<dbReference type="PANTHER" id="PTHR37299:SF4">
    <property type="entry name" value="TRANSCRIPTIONAL REGULATOR"/>
    <property type="match status" value="1"/>
</dbReference>
<evidence type="ECO:0000259" key="1">
    <source>
        <dbReference type="PROSITE" id="PS50930"/>
    </source>
</evidence>
<gene>
    <name evidence="2" type="ORF">ACFQET_05290</name>
</gene>
<dbReference type="PANTHER" id="PTHR37299">
    <property type="entry name" value="TRANSCRIPTIONAL REGULATOR-RELATED"/>
    <property type="match status" value="1"/>
</dbReference>
<dbReference type="PROSITE" id="PS50930">
    <property type="entry name" value="HTH_LYTTR"/>
    <property type="match status" value="1"/>
</dbReference>
<dbReference type="Proteomes" id="UP001596191">
    <property type="component" value="Unassembled WGS sequence"/>
</dbReference>
<protein>
    <submittedName>
        <fullName evidence="2">LytTR family DNA-binding domain-containing protein</fullName>
    </submittedName>
</protein>
<keyword evidence="3" id="KW-1185">Reference proteome</keyword>
<feature type="domain" description="HTH LytTR-type" evidence="1">
    <location>
        <begin position="43"/>
        <end position="146"/>
    </location>
</feature>
<dbReference type="InterPro" id="IPR046947">
    <property type="entry name" value="LytR-like"/>
</dbReference>
<dbReference type="InterPro" id="IPR007492">
    <property type="entry name" value="LytTR_DNA-bd_dom"/>
</dbReference>
<dbReference type="RefSeq" id="WP_225417616.1">
    <property type="nucleotide sequence ID" value="NZ_JBHSSJ010000004.1"/>
</dbReference>
<dbReference type="GO" id="GO:0003677">
    <property type="term" value="F:DNA binding"/>
    <property type="evidence" value="ECO:0007669"/>
    <property type="project" value="UniProtKB-KW"/>
</dbReference>
<dbReference type="Pfam" id="PF04397">
    <property type="entry name" value="LytTR"/>
    <property type="match status" value="1"/>
</dbReference>
<comment type="caution">
    <text evidence="2">The sequence shown here is derived from an EMBL/GenBank/DDBJ whole genome shotgun (WGS) entry which is preliminary data.</text>
</comment>
<dbReference type="EMBL" id="JBHSSJ010000004">
    <property type="protein sequence ID" value="MFC6274925.1"/>
    <property type="molecule type" value="Genomic_DNA"/>
</dbReference>
<dbReference type="SMART" id="SM00850">
    <property type="entry name" value="LytTR"/>
    <property type="match status" value="1"/>
</dbReference>
<evidence type="ECO:0000313" key="3">
    <source>
        <dbReference type="Proteomes" id="UP001596191"/>
    </source>
</evidence>
<proteinExistence type="predicted"/>
<keyword evidence="2" id="KW-0238">DNA-binding</keyword>
<name>A0ABW1TMT6_9LACO</name>
<organism evidence="2 3">
    <name type="scientific">Levilactobacillus tangyuanensis</name>
    <dbReference type="NCBI Taxonomy" id="2486021"/>
    <lineage>
        <taxon>Bacteria</taxon>
        <taxon>Bacillati</taxon>
        <taxon>Bacillota</taxon>
        <taxon>Bacilli</taxon>
        <taxon>Lactobacillales</taxon>
        <taxon>Lactobacillaceae</taxon>
        <taxon>Levilactobacillus</taxon>
    </lineage>
</organism>